<feature type="transmembrane region" description="Helical" evidence="9">
    <location>
        <begin position="352"/>
        <end position="369"/>
    </location>
</feature>
<feature type="transmembrane region" description="Helical" evidence="9">
    <location>
        <begin position="486"/>
        <end position="508"/>
    </location>
</feature>
<dbReference type="PROSITE" id="PS00211">
    <property type="entry name" value="ABC_TRANSPORTER_1"/>
    <property type="match status" value="1"/>
</dbReference>
<dbReference type="GO" id="GO:0016887">
    <property type="term" value="F:ATP hydrolysis activity"/>
    <property type="evidence" value="ECO:0007669"/>
    <property type="project" value="InterPro"/>
</dbReference>
<dbReference type="AlphaFoldDB" id="A0AAG5DL32"/>
<accession>A0AAG5DL32</accession>
<dbReference type="Gene3D" id="3.40.50.300">
    <property type="entry name" value="P-loop containing nucleotide triphosphate hydrolases"/>
    <property type="match status" value="1"/>
</dbReference>
<evidence type="ECO:0000256" key="6">
    <source>
        <dbReference type="ARBA" id="ARBA00022840"/>
    </source>
</evidence>
<feature type="domain" description="ABC transporter" evidence="10">
    <location>
        <begin position="31"/>
        <end position="269"/>
    </location>
</feature>
<dbReference type="InterPro" id="IPR003593">
    <property type="entry name" value="AAA+_ATPase"/>
</dbReference>
<reference evidence="11" key="1">
    <citation type="submission" date="2024-04" db="UniProtKB">
        <authorList>
            <consortium name="EnsemblMetazoa"/>
        </authorList>
    </citation>
    <scope>IDENTIFICATION</scope>
    <source>
        <strain evidence="11">EBRO</strain>
    </source>
</reference>
<evidence type="ECO:0000256" key="7">
    <source>
        <dbReference type="ARBA" id="ARBA00022989"/>
    </source>
</evidence>
<dbReference type="InterPro" id="IPR013525">
    <property type="entry name" value="ABC2_TM"/>
</dbReference>
<dbReference type="GO" id="GO:0005886">
    <property type="term" value="C:plasma membrane"/>
    <property type="evidence" value="ECO:0007669"/>
    <property type="project" value="TreeGrafter"/>
</dbReference>
<dbReference type="Proteomes" id="UP000075880">
    <property type="component" value="Unassembled WGS sequence"/>
</dbReference>
<comment type="similarity">
    <text evidence="2">Belongs to the ABC transporter superfamily. ABCG family. Eye pigment precursor importer (TC 3.A.1.204) subfamily.</text>
</comment>
<dbReference type="GO" id="GO:0140359">
    <property type="term" value="F:ABC-type transporter activity"/>
    <property type="evidence" value="ECO:0007669"/>
    <property type="project" value="InterPro"/>
</dbReference>
<organism evidence="11 12">
    <name type="scientific">Anopheles atroparvus</name>
    <name type="common">European mosquito</name>
    <dbReference type="NCBI Taxonomy" id="41427"/>
    <lineage>
        <taxon>Eukaryota</taxon>
        <taxon>Metazoa</taxon>
        <taxon>Ecdysozoa</taxon>
        <taxon>Arthropoda</taxon>
        <taxon>Hexapoda</taxon>
        <taxon>Insecta</taxon>
        <taxon>Pterygota</taxon>
        <taxon>Neoptera</taxon>
        <taxon>Endopterygota</taxon>
        <taxon>Diptera</taxon>
        <taxon>Nematocera</taxon>
        <taxon>Culicoidea</taxon>
        <taxon>Culicidae</taxon>
        <taxon>Anophelinae</taxon>
        <taxon>Anopheles</taxon>
    </lineage>
</organism>
<keyword evidence="8 9" id="KW-0472">Membrane</keyword>
<keyword evidence="4 9" id="KW-0812">Transmembrane</keyword>
<keyword evidence="3" id="KW-0813">Transport</keyword>
<dbReference type="InterPro" id="IPR050352">
    <property type="entry name" value="ABCG_transporters"/>
</dbReference>
<dbReference type="Pfam" id="PF00005">
    <property type="entry name" value="ABC_tran"/>
    <property type="match status" value="1"/>
</dbReference>
<dbReference type="GO" id="GO:0005524">
    <property type="term" value="F:ATP binding"/>
    <property type="evidence" value="ECO:0007669"/>
    <property type="project" value="UniProtKB-KW"/>
</dbReference>
<dbReference type="PROSITE" id="PS50893">
    <property type="entry name" value="ABC_TRANSPORTER_2"/>
    <property type="match status" value="1"/>
</dbReference>
<dbReference type="InterPro" id="IPR017871">
    <property type="entry name" value="ABC_transporter-like_CS"/>
</dbReference>
<dbReference type="PANTHER" id="PTHR48041">
    <property type="entry name" value="ABC TRANSPORTER G FAMILY MEMBER 28"/>
    <property type="match status" value="1"/>
</dbReference>
<dbReference type="InterPro" id="IPR043926">
    <property type="entry name" value="ABCG_dom"/>
</dbReference>
<protein>
    <recommendedName>
        <fullName evidence="10">ABC transporter domain-containing protein</fullName>
    </recommendedName>
</protein>
<evidence type="ECO:0000313" key="11">
    <source>
        <dbReference type="EnsemblMetazoa" id="ENSAATROPP012017"/>
    </source>
</evidence>
<dbReference type="SMART" id="SM00382">
    <property type="entry name" value="AAA"/>
    <property type="match status" value="1"/>
</dbReference>
<dbReference type="Pfam" id="PF19055">
    <property type="entry name" value="ABC2_membrane_7"/>
    <property type="match status" value="1"/>
</dbReference>
<sequence length="600" mass="67845">MALSVDTSAIPMEALEPLQTEIFSGPREFELSFRNVSYCVKQKHDRTHSAILKNLSGSFQSGRLVGILGPSGAGKSSLLNVLSGFKKTNVTGQLMVDGQLLSERRSRKLVSYTRQEVTLWQCLTVEESLRYAAEFKLGHCTHEQKQTKVLELLDILGLQRCADTLTADISGGQAKRLSIGLELVSDPKVMLLDEPTSGLDSVAAYQVLAYVRELAARGRVIACVIHQPNSQQMQLIDDLFVLAKGRRIYNGPTNEMVTRFASFELHCPVSYNPADYALEVASLEQEDERLERLMMEEEKDIFDYKPTRLATEKCVDESYQRYSLTTFQQLQLLLHRTAMCVVKDSYQFKARIGINLAIASLLSLAFYSTGNNADRIWANTAVLIISLYAIFFTSLFSAVLVYPRESACLVQESKNNWYSLKAYYWAKIIVELPTLFCSSLVFVVIVYFFTSQPLEWFRFGMFTLVCLLFGWISQMLGLLLGSLMPIQISLFIALLVLVPASLFSGYFVPLRDAGPFLRPLMYVSFVRYAFEGVLNSIYSYDRPNLECPEVFCYFGKLKHFLSFISMPELAYGYDLLGLCAWTVVLMAAVYLSLQRRIKIL</sequence>
<dbReference type="Pfam" id="PF01061">
    <property type="entry name" value="ABC2_membrane"/>
    <property type="match status" value="1"/>
</dbReference>
<feature type="transmembrane region" description="Helical" evidence="9">
    <location>
        <begin position="422"/>
        <end position="449"/>
    </location>
</feature>
<evidence type="ECO:0000256" key="1">
    <source>
        <dbReference type="ARBA" id="ARBA00004141"/>
    </source>
</evidence>
<dbReference type="PANTHER" id="PTHR48041:SF118">
    <property type="entry name" value="ATP-BINDING CASSETTE TRANSPORTER (ABC TRANSPORTER) FAMILY G MEMBER 16"/>
    <property type="match status" value="1"/>
</dbReference>
<name>A0AAG5DL32_ANOAO</name>
<dbReference type="InterPro" id="IPR027417">
    <property type="entry name" value="P-loop_NTPase"/>
</dbReference>
<evidence type="ECO:0000256" key="2">
    <source>
        <dbReference type="ARBA" id="ARBA00005814"/>
    </source>
</evidence>
<evidence type="ECO:0000256" key="8">
    <source>
        <dbReference type="ARBA" id="ARBA00023136"/>
    </source>
</evidence>
<dbReference type="InterPro" id="IPR003439">
    <property type="entry name" value="ABC_transporter-like_ATP-bd"/>
</dbReference>
<evidence type="ECO:0000256" key="4">
    <source>
        <dbReference type="ARBA" id="ARBA00022692"/>
    </source>
</evidence>
<proteinExistence type="inferred from homology"/>
<feature type="transmembrane region" description="Helical" evidence="9">
    <location>
        <begin position="461"/>
        <end position="480"/>
    </location>
</feature>
<evidence type="ECO:0000256" key="9">
    <source>
        <dbReference type="SAM" id="Phobius"/>
    </source>
</evidence>
<dbReference type="EnsemblMetazoa" id="ENSAATROPT013222">
    <property type="protein sequence ID" value="ENSAATROPP012017"/>
    <property type="gene ID" value="ENSAATROPG010756"/>
</dbReference>
<keyword evidence="6" id="KW-0067">ATP-binding</keyword>
<comment type="subcellular location">
    <subcellularLocation>
        <location evidence="1">Membrane</location>
        <topology evidence="1">Multi-pass membrane protein</topology>
    </subcellularLocation>
</comment>
<dbReference type="SUPFAM" id="SSF52540">
    <property type="entry name" value="P-loop containing nucleoside triphosphate hydrolases"/>
    <property type="match status" value="1"/>
</dbReference>
<evidence type="ECO:0000313" key="12">
    <source>
        <dbReference type="Proteomes" id="UP000075880"/>
    </source>
</evidence>
<feature type="transmembrane region" description="Helical" evidence="9">
    <location>
        <begin position="570"/>
        <end position="593"/>
    </location>
</feature>
<keyword evidence="5" id="KW-0547">Nucleotide-binding</keyword>
<keyword evidence="12" id="KW-1185">Reference proteome</keyword>
<evidence type="ECO:0000256" key="5">
    <source>
        <dbReference type="ARBA" id="ARBA00022741"/>
    </source>
</evidence>
<evidence type="ECO:0000259" key="10">
    <source>
        <dbReference type="PROSITE" id="PS50893"/>
    </source>
</evidence>
<feature type="transmembrane region" description="Helical" evidence="9">
    <location>
        <begin position="381"/>
        <end position="402"/>
    </location>
</feature>
<keyword evidence="7 9" id="KW-1133">Transmembrane helix</keyword>
<evidence type="ECO:0000256" key="3">
    <source>
        <dbReference type="ARBA" id="ARBA00022448"/>
    </source>
</evidence>